<keyword evidence="1" id="KW-0472">Membrane</keyword>
<keyword evidence="1" id="KW-1133">Transmembrane helix</keyword>
<reference evidence="2 3" key="1">
    <citation type="submission" date="2017-08" db="EMBL/GenBank/DDBJ databases">
        <title>Complete Genome Sequence of Streptomyces formicae KY5, the formicamycin producer.</title>
        <authorList>
            <person name="Holmes N.A."/>
            <person name="Devine R."/>
            <person name="Qin Z."/>
            <person name="Seipke R.F."/>
            <person name="Wilkinson B."/>
            <person name="Hutchings M.I."/>
        </authorList>
    </citation>
    <scope>NUCLEOTIDE SEQUENCE [LARGE SCALE GENOMIC DNA]</scope>
    <source>
        <strain evidence="2 3">KY5</strain>
    </source>
</reference>
<feature type="transmembrane region" description="Helical" evidence="1">
    <location>
        <begin position="59"/>
        <end position="78"/>
    </location>
</feature>
<feature type="transmembrane region" description="Helical" evidence="1">
    <location>
        <begin position="115"/>
        <end position="136"/>
    </location>
</feature>
<feature type="transmembrane region" description="Helical" evidence="1">
    <location>
        <begin position="85"/>
        <end position="103"/>
    </location>
</feature>
<dbReference type="KEGG" id="sfk:KY5_3022c"/>
<gene>
    <name evidence="2" type="ORF">KY5_3022c</name>
</gene>
<sequence>MLVHMNTLLTSLPKSTPLPRYATRLLGAALAATAYVVCIPWDLRNRAETPGGIDETSPVSALGVTFLALSLLALAAYFGIRDRLAWTLLVVAAPPAALLYASLSSHPTQDANAWPVTWAFCTLVIGAGTLVSATVARRFRREDG</sequence>
<organism evidence="2 3">
    <name type="scientific">Streptomyces formicae</name>
    <dbReference type="NCBI Taxonomy" id="1616117"/>
    <lineage>
        <taxon>Bacteria</taxon>
        <taxon>Bacillati</taxon>
        <taxon>Actinomycetota</taxon>
        <taxon>Actinomycetes</taxon>
        <taxon>Kitasatosporales</taxon>
        <taxon>Streptomycetaceae</taxon>
        <taxon>Streptomyces</taxon>
    </lineage>
</organism>
<evidence type="ECO:0000256" key="1">
    <source>
        <dbReference type="SAM" id="Phobius"/>
    </source>
</evidence>
<evidence type="ECO:0000313" key="3">
    <source>
        <dbReference type="Proteomes" id="UP000221011"/>
    </source>
</evidence>
<dbReference type="Proteomes" id="UP000221011">
    <property type="component" value="Chromosome"/>
</dbReference>
<name>A0A291Q8B4_9ACTN</name>
<evidence type="ECO:0000313" key="2">
    <source>
        <dbReference type="EMBL" id="ATL28040.1"/>
    </source>
</evidence>
<dbReference type="AlphaFoldDB" id="A0A291Q8B4"/>
<dbReference type="EMBL" id="CP022685">
    <property type="protein sequence ID" value="ATL28040.1"/>
    <property type="molecule type" value="Genomic_DNA"/>
</dbReference>
<feature type="transmembrane region" description="Helical" evidence="1">
    <location>
        <begin position="21"/>
        <end position="39"/>
    </location>
</feature>
<keyword evidence="3" id="KW-1185">Reference proteome</keyword>
<proteinExistence type="predicted"/>
<protein>
    <submittedName>
        <fullName evidence="2">Uncharacterized protein</fullName>
    </submittedName>
</protein>
<accession>A0A291Q8B4</accession>
<keyword evidence="1" id="KW-0812">Transmembrane</keyword>